<sequence length="430" mass="47982">MTEMYLPAREVRLSGKKASVATYPVNSLVIGRDWPGWEGLSDFHPALLDGTTAVQLIKGGAGEEASATARILRAVPDGVASVQPVHAEVFSTNVKQRADKAGDSSIVISESVRARLPEAEHYRVVCPFTRCSFVVTRDEIETFPDGEYSEGTIKISRYQRILLRLHPPMDITKAHRDAIPPEHHTLIDAHYKDRGVWPRERIDDIAYPDRIQLNRALRAAKFFDIMVVPMIEGEGTSVFGDNERSTARKNPLRRSWYWTARKLLGSRTYVMRVARPNDIDESRAVVRLTADSMQSLGIEDSDIVRLRYGDRTIAARAMAIVDDTRFRQNSHISVIEPLDAVIGIPSKLRGQLGVPSINESVKVDRDVNHLLRKTLNVYILSALAWLFTVLQVIPEGPRATIGTVGLFVLALPFIVYLAAAPRRAQVMDAS</sequence>
<comment type="caution">
    <text evidence="2">The sequence shown here is derived from an EMBL/GenBank/DDBJ whole genome shotgun (WGS) entry which is preliminary data.</text>
</comment>
<gene>
    <name evidence="2" type="ORF">HC138_01915</name>
</gene>
<proteinExistence type="predicted"/>
<dbReference type="Gene3D" id="2.40.40.20">
    <property type="match status" value="1"/>
</dbReference>
<protein>
    <submittedName>
        <fullName evidence="2">Uncharacterized protein</fullName>
    </submittedName>
</protein>
<name>A0AAP7CBL2_9CORY</name>
<evidence type="ECO:0000313" key="3">
    <source>
        <dbReference type="Proteomes" id="UP000591626"/>
    </source>
</evidence>
<evidence type="ECO:0000313" key="2">
    <source>
        <dbReference type="EMBL" id="NJJ03140.1"/>
    </source>
</evidence>
<organism evidence="2 3">
    <name type="scientific">Corynebacterium coyleae</name>
    <dbReference type="NCBI Taxonomy" id="53374"/>
    <lineage>
        <taxon>Bacteria</taxon>
        <taxon>Bacillati</taxon>
        <taxon>Actinomycetota</taxon>
        <taxon>Actinomycetes</taxon>
        <taxon>Mycobacteriales</taxon>
        <taxon>Corynebacteriaceae</taxon>
        <taxon>Corynebacterium</taxon>
    </lineage>
</organism>
<keyword evidence="1" id="KW-0812">Transmembrane</keyword>
<reference evidence="2 3" key="1">
    <citation type="submission" date="2020-03" db="EMBL/GenBank/DDBJ databases">
        <title>Draft genome sequences of bacterial isolates from the female urobiome.</title>
        <authorList>
            <person name="Miller-Ensminger T."/>
            <person name="Wolfe A.J."/>
            <person name="Putonti C."/>
        </authorList>
    </citation>
    <scope>NUCLEOTIDE SEQUENCE [LARGE SCALE GENOMIC DNA]</scope>
    <source>
        <strain evidence="2 3">UMB8490</strain>
    </source>
</reference>
<keyword evidence="1" id="KW-1133">Transmembrane helix</keyword>
<evidence type="ECO:0000256" key="1">
    <source>
        <dbReference type="SAM" id="Phobius"/>
    </source>
</evidence>
<feature type="transmembrane region" description="Helical" evidence="1">
    <location>
        <begin position="399"/>
        <end position="419"/>
    </location>
</feature>
<dbReference type="RefSeq" id="WP_167615750.1">
    <property type="nucleotide sequence ID" value="NZ_JAAUVV010000002.1"/>
</dbReference>
<keyword evidence="1" id="KW-0472">Membrane</keyword>
<dbReference type="EMBL" id="JAAUVV010000002">
    <property type="protein sequence ID" value="NJJ03140.1"/>
    <property type="molecule type" value="Genomic_DNA"/>
</dbReference>
<dbReference type="AlphaFoldDB" id="A0AAP7CBL2"/>
<dbReference type="Proteomes" id="UP000591626">
    <property type="component" value="Unassembled WGS sequence"/>
</dbReference>
<feature type="transmembrane region" description="Helical" evidence="1">
    <location>
        <begin position="375"/>
        <end position="393"/>
    </location>
</feature>
<accession>A0AAP7CBL2</accession>